<evidence type="ECO:0000313" key="2">
    <source>
        <dbReference type="Proteomes" id="UP000652761"/>
    </source>
</evidence>
<dbReference type="AlphaFoldDB" id="A0A843VMN7"/>
<accession>A0A843VMN7</accession>
<gene>
    <name evidence="1" type="ORF">Taro_028272</name>
</gene>
<evidence type="ECO:0000313" key="1">
    <source>
        <dbReference type="EMBL" id="MQL95607.1"/>
    </source>
</evidence>
<protein>
    <submittedName>
        <fullName evidence="1">Uncharacterized protein</fullName>
    </submittedName>
</protein>
<sequence length="197" mass="20595">MRVAIGLAEIATGCSTGHDGLVGSGRQVVTGSCEGRDGFNRSAAGSRRPVLSRSNHDGTLCRDAPVNTAYRAVAFTGSVPEFDREQALHGIAGQNLSYLTHGFKLEELGEELEGSSFCTNSPFLWLLPTSSKPLARARAGHGGMRSPNWVRMGANFVANPLGDAVLAASAVQACADFPLTLILSVTRLVTVLAVALG</sequence>
<proteinExistence type="predicted"/>
<reference evidence="1" key="1">
    <citation type="submission" date="2017-07" db="EMBL/GenBank/DDBJ databases">
        <title>Taro Niue Genome Assembly and Annotation.</title>
        <authorList>
            <person name="Atibalentja N."/>
            <person name="Keating K."/>
            <person name="Fields C.J."/>
        </authorList>
    </citation>
    <scope>NUCLEOTIDE SEQUENCE</scope>
    <source>
        <strain evidence="1">Niue_2</strain>
        <tissue evidence="1">Leaf</tissue>
    </source>
</reference>
<comment type="caution">
    <text evidence="1">The sequence shown here is derived from an EMBL/GenBank/DDBJ whole genome shotgun (WGS) entry which is preliminary data.</text>
</comment>
<keyword evidence="2" id="KW-1185">Reference proteome</keyword>
<name>A0A843VMN7_COLES</name>
<organism evidence="1 2">
    <name type="scientific">Colocasia esculenta</name>
    <name type="common">Wild taro</name>
    <name type="synonym">Arum esculentum</name>
    <dbReference type="NCBI Taxonomy" id="4460"/>
    <lineage>
        <taxon>Eukaryota</taxon>
        <taxon>Viridiplantae</taxon>
        <taxon>Streptophyta</taxon>
        <taxon>Embryophyta</taxon>
        <taxon>Tracheophyta</taxon>
        <taxon>Spermatophyta</taxon>
        <taxon>Magnoliopsida</taxon>
        <taxon>Liliopsida</taxon>
        <taxon>Araceae</taxon>
        <taxon>Aroideae</taxon>
        <taxon>Colocasieae</taxon>
        <taxon>Colocasia</taxon>
    </lineage>
</organism>
<dbReference type="EMBL" id="NMUH01001810">
    <property type="protein sequence ID" value="MQL95607.1"/>
    <property type="molecule type" value="Genomic_DNA"/>
</dbReference>
<dbReference type="Proteomes" id="UP000652761">
    <property type="component" value="Unassembled WGS sequence"/>
</dbReference>